<feature type="region of interest" description="Disordered" evidence="1">
    <location>
        <begin position="1"/>
        <end position="46"/>
    </location>
</feature>
<feature type="compositionally biased region" description="Basic and acidic residues" evidence="1">
    <location>
        <begin position="8"/>
        <end position="25"/>
    </location>
</feature>
<feature type="region of interest" description="Disordered" evidence="1">
    <location>
        <begin position="571"/>
        <end position="596"/>
    </location>
</feature>
<comment type="caution">
    <text evidence="2">The sequence shown here is derived from an EMBL/GenBank/DDBJ whole genome shotgun (WGS) entry which is preliminary data.</text>
</comment>
<dbReference type="PANTHER" id="PTHR31859:SF1">
    <property type="entry name" value="TETRATRICOPEPTIDE REPEAT PROTEIN 39C"/>
    <property type="match status" value="1"/>
</dbReference>
<keyword evidence="3" id="KW-1185">Reference proteome</keyword>
<dbReference type="InterPro" id="IPR011990">
    <property type="entry name" value="TPR-like_helical_dom_sf"/>
</dbReference>
<dbReference type="OrthoDB" id="43460at2759"/>
<evidence type="ECO:0000313" key="2">
    <source>
        <dbReference type="EMBL" id="TEB31193.1"/>
    </source>
</evidence>
<organism evidence="2 3">
    <name type="scientific">Coprinellus micaceus</name>
    <name type="common">Glistening ink-cap mushroom</name>
    <name type="synonym">Coprinus micaceus</name>
    <dbReference type="NCBI Taxonomy" id="71717"/>
    <lineage>
        <taxon>Eukaryota</taxon>
        <taxon>Fungi</taxon>
        <taxon>Dikarya</taxon>
        <taxon>Basidiomycota</taxon>
        <taxon>Agaricomycotina</taxon>
        <taxon>Agaricomycetes</taxon>
        <taxon>Agaricomycetidae</taxon>
        <taxon>Agaricales</taxon>
        <taxon>Agaricineae</taxon>
        <taxon>Psathyrellaceae</taxon>
        <taxon>Coprinellus</taxon>
    </lineage>
</organism>
<dbReference type="Pfam" id="PF10300">
    <property type="entry name" value="Iml2-TPR_39"/>
    <property type="match status" value="1"/>
</dbReference>
<sequence>MLKGDGGGGREGEGGRGRGEGDARGGARSWDSPYTQPPGVKHPYRPEEALEDIPGLQHALQLFLESRMMESEEYCRRMDERQERLYFATGFSLIQCVKGLMSYEDEDLLSALQHAKHGNAIASAHRKRHGILGSIGSIVSTAASVVSPLSGGGGQGGAGVGWVRSMTPVERHAELVYAESLFEKALLGIVYSGDWLAFIKEALNMRTTIGIYRQLYAFIEASDAEYRAAHPSSPPSSTDPAIDVHFRSGVLLGMGMSNIVLSLMPGKLMTLVELFGYHGDREAGLGMLMRAGGWDTGGEGEEPAVSAGTEGLRRSICDMSLLIFHLVISSFTFDGVSVPAAARILRWNLGRYPRGVFFLFGAGRLALMRSEPGRAVEYYQKHNEAGKYRNLDHISYWEIACASLALWDVRAGEVWWDRLEREASWSKAIYGYGLAVCLVEMGKGKKNGEVERRRRRARELMKKVPDLRQRIAGKSIPLEKFVARKARKFESQNHRLILPGLELAYIFQSISHAPRAVIRSRMLPYIHSTVASLRASTPKAWGAGYVDDVCLARFLEGVCLRYLAYPDENSAELEEGGKGGEDEGKGGGDEKEREDAAREAEAAFREVFQWGPKIELDHHLVYHAHYELGRLLACLGRLDEAHEQFELVLSGKYLEVGPSGRKGKYSLENALHVRTHAANEALAKRRQS</sequence>
<evidence type="ECO:0008006" key="4">
    <source>
        <dbReference type="Google" id="ProtNLM"/>
    </source>
</evidence>
<reference evidence="2 3" key="1">
    <citation type="journal article" date="2019" name="Nat. Ecol. Evol.">
        <title>Megaphylogeny resolves global patterns of mushroom evolution.</title>
        <authorList>
            <person name="Varga T."/>
            <person name="Krizsan K."/>
            <person name="Foldi C."/>
            <person name="Dima B."/>
            <person name="Sanchez-Garcia M."/>
            <person name="Sanchez-Ramirez S."/>
            <person name="Szollosi G.J."/>
            <person name="Szarkandi J.G."/>
            <person name="Papp V."/>
            <person name="Albert L."/>
            <person name="Andreopoulos W."/>
            <person name="Angelini C."/>
            <person name="Antonin V."/>
            <person name="Barry K.W."/>
            <person name="Bougher N.L."/>
            <person name="Buchanan P."/>
            <person name="Buyck B."/>
            <person name="Bense V."/>
            <person name="Catcheside P."/>
            <person name="Chovatia M."/>
            <person name="Cooper J."/>
            <person name="Damon W."/>
            <person name="Desjardin D."/>
            <person name="Finy P."/>
            <person name="Geml J."/>
            <person name="Haridas S."/>
            <person name="Hughes K."/>
            <person name="Justo A."/>
            <person name="Karasinski D."/>
            <person name="Kautmanova I."/>
            <person name="Kiss B."/>
            <person name="Kocsube S."/>
            <person name="Kotiranta H."/>
            <person name="LaButti K.M."/>
            <person name="Lechner B.E."/>
            <person name="Liimatainen K."/>
            <person name="Lipzen A."/>
            <person name="Lukacs Z."/>
            <person name="Mihaltcheva S."/>
            <person name="Morgado L.N."/>
            <person name="Niskanen T."/>
            <person name="Noordeloos M.E."/>
            <person name="Ohm R.A."/>
            <person name="Ortiz-Santana B."/>
            <person name="Ovrebo C."/>
            <person name="Racz N."/>
            <person name="Riley R."/>
            <person name="Savchenko A."/>
            <person name="Shiryaev A."/>
            <person name="Soop K."/>
            <person name="Spirin V."/>
            <person name="Szebenyi C."/>
            <person name="Tomsovsky M."/>
            <person name="Tulloss R.E."/>
            <person name="Uehling J."/>
            <person name="Grigoriev I.V."/>
            <person name="Vagvolgyi C."/>
            <person name="Papp T."/>
            <person name="Martin F.M."/>
            <person name="Miettinen O."/>
            <person name="Hibbett D.S."/>
            <person name="Nagy L.G."/>
        </authorList>
    </citation>
    <scope>NUCLEOTIDE SEQUENCE [LARGE SCALE GENOMIC DNA]</scope>
    <source>
        <strain evidence="2 3">FP101781</strain>
    </source>
</reference>
<dbReference type="EMBL" id="QPFP01000020">
    <property type="protein sequence ID" value="TEB31193.1"/>
    <property type="molecule type" value="Genomic_DNA"/>
</dbReference>
<dbReference type="GO" id="GO:0005634">
    <property type="term" value="C:nucleus"/>
    <property type="evidence" value="ECO:0007669"/>
    <property type="project" value="TreeGrafter"/>
</dbReference>
<evidence type="ECO:0000313" key="3">
    <source>
        <dbReference type="Proteomes" id="UP000298030"/>
    </source>
</evidence>
<dbReference type="Proteomes" id="UP000298030">
    <property type="component" value="Unassembled WGS sequence"/>
</dbReference>
<proteinExistence type="predicted"/>
<feature type="compositionally biased region" description="Basic and acidic residues" evidence="1">
    <location>
        <begin position="575"/>
        <end position="596"/>
    </location>
</feature>
<protein>
    <recommendedName>
        <fullName evidence="4">Tetratricopeptide repeat protein 39B</fullName>
    </recommendedName>
</protein>
<dbReference type="InterPro" id="IPR019412">
    <property type="entry name" value="IML2/TPR_39"/>
</dbReference>
<evidence type="ECO:0000256" key="1">
    <source>
        <dbReference type="SAM" id="MobiDB-lite"/>
    </source>
</evidence>
<accession>A0A4Y7TAK0</accession>
<gene>
    <name evidence="2" type="ORF">FA13DRAFT_1629783</name>
</gene>
<dbReference type="SUPFAM" id="SSF48452">
    <property type="entry name" value="TPR-like"/>
    <property type="match status" value="1"/>
</dbReference>
<dbReference type="GO" id="GO:0005741">
    <property type="term" value="C:mitochondrial outer membrane"/>
    <property type="evidence" value="ECO:0007669"/>
    <property type="project" value="TreeGrafter"/>
</dbReference>
<dbReference type="AlphaFoldDB" id="A0A4Y7TAK0"/>
<name>A0A4Y7TAK0_COPMI</name>
<dbReference type="PANTHER" id="PTHR31859">
    <property type="entry name" value="TETRATRICOPEPTIDE REPEAT PROTEIN 39 FAMILY MEMBER"/>
    <property type="match status" value="1"/>
</dbReference>
<dbReference type="GO" id="GO:0005829">
    <property type="term" value="C:cytosol"/>
    <property type="evidence" value="ECO:0007669"/>
    <property type="project" value="TreeGrafter"/>
</dbReference>